<dbReference type="Pfam" id="PF03746">
    <property type="entry name" value="LamB_YcsF"/>
    <property type="match status" value="1"/>
</dbReference>
<proteinExistence type="inferred from homology"/>
<dbReference type="HAMAP" id="MF_00691">
    <property type="entry name" value="PxpA"/>
    <property type="match status" value="1"/>
</dbReference>
<keyword evidence="1" id="KW-0067">ATP-binding</keyword>
<dbReference type="RefSeq" id="WP_374709407.1">
    <property type="nucleotide sequence ID" value="NZ_JAVDQG010000010.1"/>
</dbReference>
<dbReference type="InterPro" id="IPR005501">
    <property type="entry name" value="LamB/YcsF/PxpA-like"/>
</dbReference>
<comment type="similarity">
    <text evidence="1">Belongs to the LamB/PxpA family.</text>
</comment>
<protein>
    <recommendedName>
        <fullName evidence="1">5-oxoprolinase subunit A</fullName>
        <shortName evidence="1">5-OPase subunit A</shortName>
        <ecNumber evidence="1">3.5.2.9</ecNumber>
    </recommendedName>
    <alternativeName>
        <fullName evidence="1">5-oxoprolinase (ATP-hydrolyzing) subunit A</fullName>
    </alternativeName>
</protein>
<dbReference type="CDD" id="cd10787">
    <property type="entry name" value="LamB_YcsF_like"/>
    <property type="match status" value="1"/>
</dbReference>
<comment type="catalytic activity">
    <reaction evidence="1">
        <text>5-oxo-L-proline + ATP + 2 H2O = L-glutamate + ADP + phosphate + H(+)</text>
        <dbReference type="Rhea" id="RHEA:10348"/>
        <dbReference type="ChEBI" id="CHEBI:15377"/>
        <dbReference type="ChEBI" id="CHEBI:15378"/>
        <dbReference type="ChEBI" id="CHEBI:29985"/>
        <dbReference type="ChEBI" id="CHEBI:30616"/>
        <dbReference type="ChEBI" id="CHEBI:43474"/>
        <dbReference type="ChEBI" id="CHEBI:58402"/>
        <dbReference type="ChEBI" id="CHEBI:456216"/>
        <dbReference type="EC" id="3.5.2.9"/>
    </reaction>
</comment>
<dbReference type="PANTHER" id="PTHR30292:SF0">
    <property type="entry name" value="5-OXOPROLINASE SUBUNIT A"/>
    <property type="match status" value="1"/>
</dbReference>
<comment type="caution">
    <text evidence="2">The sequence shown here is derived from an EMBL/GenBank/DDBJ whole genome shotgun (WGS) entry which is preliminary data.</text>
</comment>
<dbReference type="NCBIfam" id="NF003814">
    <property type="entry name" value="PRK05406.1-3"/>
    <property type="match status" value="1"/>
</dbReference>
<comment type="subunit">
    <text evidence="1">Forms a complex composed of PxpA, PxpB and PxpC.</text>
</comment>
<dbReference type="EC" id="3.5.2.9" evidence="1"/>
<comment type="function">
    <text evidence="1">Catalyzes the cleavage of 5-oxoproline to form L-glutamate coupled to the hydrolysis of ATP to ADP and inorganic phosphate.</text>
</comment>
<keyword evidence="3" id="KW-1185">Reference proteome</keyword>
<dbReference type="EMBL" id="JAVDQG010000010">
    <property type="protein sequence ID" value="MDR6227530.1"/>
    <property type="molecule type" value="Genomic_DNA"/>
</dbReference>
<name>A0ABU1IUV4_9BACL</name>
<sequence length="256" mass="27847">MMRYHVDLNSDLGESFGRYVLGQDEAILRHVTSANIACGYHAGDHNVMRRTVALAARHGVGVGAHPGLPDLLGFGRRYIAVEPEDVYNMVIYQVGALAAFAKAQGIPVQHVKPHGALFHMASKEEAVAQAIAEAVRAVDPNLILFGLAKSALIRAGREAGLRVAEEVFADRTYQPDGTLTPRTLPDAYVTDPAQVVDRVIRMVKEGKVRAVDGTDLEIRADTVCIHGDDPQALPFVTRLRERLTEADIGIQRVGVR</sequence>
<dbReference type="Gene3D" id="3.20.20.370">
    <property type="entry name" value="Glycoside hydrolase/deacetylase"/>
    <property type="match status" value="1"/>
</dbReference>
<keyword evidence="1" id="KW-0547">Nucleotide-binding</keyword>
<dbReference type="NCBIfam" id="NF003816">
    <property type="entry name" value="PRK05406.1-5"/>
    <property type="match status" value="1"/>
</dbReference>
<accession>A0ABU1IUV4</accession>
<evidence type="ECO:0000313" key="3">
    <source>
        <dbReference type="Proteomes" id="UP001185012"/>
    </source>
</evidence>
<dbReference type="SUPFAM" id="SSF88713">
    <property type="entry name" value="Glycoside hydrolase/deacetylase"/>
    <property type="match status" value="1"/>
</dbReference>
<organism evidence="2 3">
    <name type="scientific">Desmospora profundinema</name>
    <dbReference type="NCBI Taxonomy" id="1571184"/>
    <lineage>
        <taxon>Bacteria</taxon>
        <taxon>Bacillati</taxon>
        <taxon>Bacillota</taxon>
        <taxon>Bacilli</taxon>
        <taxon>Bacillales</taxon>
        <taxon>Thermoactinomycetaceae</taxon>
        <taxon>Desmospora</taxon>
    </lineage>
</organism>
<dbReference type="InterPro" id="IPR011330">
    <property type="entry name" value="Glyco_hydro/deAcase_b/a-brl"/>
</dbReference>
<evidence type="ECO:0000313" key="2">
    <source>
        <dbReference type="EMBL" id="MDR6227530.1"/>
    </source>
</evidence>
<evidence type="ECO:0000256" key="1">
    <source>
        <dbReference type="HAMAP-Rule" id="MF_00691"/>
    </source>
</evidence>
<dbReference type="Proteomes" id="UP001185012">
    <property type="component" value="Unassembled WGS sequence"/>
</dbReference>
<keyword evidence="1" id="KW-0378">Hydrolase</keyword>
<dbReference type="PANTHER" id="PTHR30292">
    <property type="entry name" value="UNCHARACTERIZED PROTEIN YBGL-RELATED"/>
    <property type="match status" value="1"/>
</dbReference>
<reference evidence="2 3" key="1">
    <citation type="submission" date="2023-07" db="EMBL/GenBank/DDBJ databases">
        <title>Genomic Encyclopedia of Type Strains, Phase IV (KMG-IV): sequencing the most valuable type-strain genomes for metagenomic binning, comparative biology and taxonomic classification.</title>
        <authorList>
            <person name="Goeker M."/>
        </authorList>
    </citation>
    <scope>NUCLEOTIDE SEQUENCE [LARGE SCALE GENOMIC DNA]</scope>
    <source>
        <strain evidence="2 3">DSM 45903</strain>
    </source>
</reference>
<gene>
    <name evidence="1" type="primary">pxpA</name>
    <name evidence="2" type="ORF">JOE21_003553</name>
</gene>